<feature type="domain" description="Polymerase beta nucleotidyltransferase" evidence="1">
    <location>
        <begin position="98"/>
        <end position="174"/>
    </location>
</feature>
<sequence>MMLDALISSKTKRAILKQFFSNLDERYYIRQLAVILNTSVGTVHRELARFEKNGILESKSLGNLRFFYINRKNPLFTELKQIIFKTEGIKGRMEMELNRIKGIKTAFIYGSFAKGEEKGNSDIDLFLVGNINEDELIQKISGLESELNREINHTIYTKEEFKKEIENKNSFILEVLKEPKIFLVGKQDEL</sequence>
<dbReference type="InterPro" id="IPR011991">
    <property type="entry name" value="ArsR-like_HTH"/>
</dbReference>
<evidence type="ECO:0000259" key="1">
    <source>
        <dbReference type="Pfam" id="PF18765"/>
    </source>
</evidence>
<dbReference type="InterPro" id="IPR036388">
    <property type="entry name" value="WH-like_DNA-bd_sf"/>
</dbReference>
<dbReference type="SUPFAM" id="SSF81301">
    <property type="entry name" value="Nucleotidyltransferase"/>
    <property type="match status" value="1"/>
</dbReference>
<gene>
    <name evidence="2" type="ORF">COW28_00370</name>
</gene>
<organism evidence="2 3">
    <name type="scientific">bacterium (Candidatus Ratteibacteria) CG15_BIG_FIL_POST_REV_8_21_14_020_41_12</name>
    <dbReference type="NCBI Taxonomy" id="2014291"/>
    <lineage>
        <taxon>Bacteria</taxon>
        <taxon>Candidatus Ratteibacteria</taxon>
    </lineage>
</organism>
<dbReference type="InterPro" id="IPR041633">
    <property type="entry name" value="Polbeta"/>
</dbReference>
<evidence type="ECO:0000313" key="3">
    <source>
        <dbReference type="Proteomes" id="UP000230025"/>
    </source>
</evidence>
<comment type="caution">
    <text evidence="2">The sequence shown here is derived from an EMBL/GenBank/DDBJ whole genome shotgun (WGS) entry which is preliminary data.</text>
</comment>
<dbReference type="Proteomes" id="UP000230025">
    <property type="component" value="Unassembled WGS sequence"/>
</dbReference>
<evidence type="ECO:0000313" key="2">
    <source>
        <dbReference type="EMBL" id="PIW34229.1"/>
    </source>
</evidence>
<dbReference type="InterPro" id="IPR043519">
    <property type="entry name" value="NT_sf"/>
</dbReference>
<dbReference type="CDD" id="cd05403">
    <property type="entry name" value="NT_KNTase_like"/>
    <property type="match status" value="1"/>
</dbReference>
<dbReference type="InterPro" id="IPR036390">
    <property type="entry name" value="WH_DNA-bd_sf"/>
</dbReference>
<dbReference type="SUPFAM" id="SSF46785">
    <property type="entry name" value="Winged helix' DNA-binding domain"/>
    <property type="match status" value="1"/>
</dbReference>
<dbReference type="Gene3D" id="1.10.10.10">
    <property type="entry name" value="Winged helix-like DNA-binding domain superfamily/Winged helix DNA-binding domain"/>
    <property type="match status" value="1"/>
</dbReference>
<name>A0A2M7H0G4_9BACT</name>
<dbReference type="Gene3D" id="3.30.460.10">
    <property type="entry name" value="Beta Polymerase, domain 2"/>
    <property type="match status" value="1"/>
</dbReference>
<protein>
    <recommendedName>
        <fullName evidence="1">Polymerase beta nucleotidyltransferase domain-containing protein</fullName>
    </recommendedName>
</protein>
<dbReference type="CDD" id="cd00090">
    <property type="entry name" value="HTH_ARSR"/>
    <property type="match status" value="1"/>
</dbReference>
<dbReference type="AlphaFoldDB" id="A0A2M7H0G4"/>
<dbReference type="Pfam" id="PF18765">
    <property type="entry name" value="Polbeta"/>
    <property type="match status" value="1"/>
</dbReference>
<dbReference type="EMBL" id="PFFY01000018">
    <property type="protein sequence ID" value="PIW34229.1"/>
    <property type="molecule type" value="Genomic_DNA"/>
</dbReference>
<proteinExistence type="predicted"/>
<accession>A0A2M7H0G4</accession>
<reference evidence="3" key="1">
    <citation type="submission" date="2017-09" db="EMBL/GenBank/DDBJ databases">
        <title>Depth-based differentiation of microbial function through sediment-hosted aquifers and enrichment of novel symbionts in the deep terrestrial subsurface.</title>
        <authorList>
            <person name="Probst A.J."/>
            <person name="Ladd B."/>
            <person name="Jarett J.K."/>
            <person name="Geller-Mcgrath D.E."/>
            <person name="Sieber C.M.K."/>
            <person name="Emerson J.B."/>
            <person name="Anantharaman K."/>
            <person name="Thomas B.C."/>
            <person name="Malmstrom R."/>
            <person name="Stieglmeier M."/>
            <person name="Klingl A."/>
            <person name="Woyke T."/>
            <person name="Ryan C.M."/>
            <person name="Banfield J.F."/>
        </authorList>
    </citation>
    <scope>NUCLEOTIDE SEQUENCE [LARGE SCALE GENOMIC DNA]</scope>
</reference>